<sequence length="110" mass="12265">MENSNVNNQKDGVSVVVKPPILFLAFLILGIALRFMIKLAIFSESSVGYGYIIGALLILSGVSLITWAAKTFKKLGETPHHGKPIHSIMTSGPFQFTRNFTRRKIFREKV</sequence>
<keyword evidence="1" id="KW-0472">Membrane</keyword>
<name>A0A0G1M6T3_9BACT</name>
<proteinExistence type="predicted"/>
<feature type="transmembrane region" description="Helical" evidence="1">
    <location>
        <begin position="48"/>
        <end position="69"/>
    </location>
</feature>
<dbReference type="AlphaFoldDB" id="A0A0G1M6T3"/>
<keyword evidence="2" id="KW-0489">Methyltransferase</keyword>
<dbReference type="EMBL" id="LCKT01000033">
    <property type="protein sequence ID" value="KKU03817.1"/>
    <property type="molecule type" value="Genomic_DNA"/>
</dbReference>
<keyword evidence="1" id="KW-1133">Transmembrane helix</keyword>
<evidence type="ECO:0000256" key="1">
    <source>
        <dbReference type="SAM" id="Phobius"/>
    </source>
</evidence>
<accession>A0A0G1M6T3</accession>
<keyword evidence="1" id="KW-0812">Transmembrane</keyword>
<comment type="caution">
    <text evidence="2">The sequence shown here is derived from an EMBL/GenBank/DDBJ whole genome shotgun (WGS) entry which is preliminary data.</text>
</comment>
<dbReference type="Proteomes" id="UP000034696">
    <property type="component" value="Unassembled WGS sequence"/>
</dbReference>
<reference evidence="2 3" key="1">
    <citation type="journal article" date="2015" name="Nature">
        <title>rRNA introns, odd ribosomes, and small enigmatic genomes across a large radiation of phyla.</title>
        <authorList>
            <person name="Brown C.T."/>
            <person name="Hug L.A."/>
            <person name="Thomas B.C."/>
            <person name="Sharon I."/>
            <person name="Castelle C.J."/>
            <person name="Singh A."/>
            <person name="Wilkins M.J."/>
            <person name="Williams K.H."/>
            <person name="Banfield J.F."/>
        </authorList>
    </citation>
    <scope>NUCLEOTIDE SEQUENCE [LARGE SCALE GENOMIC DNA]</scope>
</reference>
<dbReference type="GO" id="GO:0032259">
    <property type="term" value="P:methylation"/>
    <property type="evidence" value="ECO:0007669"/>
    <property type="project" value="UniProtKB-KW"/>
</dbReference>
<dbReference type="Gene3D" id="1.20.120.1630">
    <property type="match status" value="1"/>
</dbReference>
<organism evidence="2 3">
    <name type="scientific">Candidatus Giovannonibacteria bacterium GW2011_GWA2_45_21</name>
    <dbReference type="NCBI Taxonomy" id="1618649"/>
    <lineage>
        <taxon>Bacteria</taxon>
        <taxon>Candidatus Giovannoniibacteriota</taxon>
    </lineage>
</organism>
<feature type="transmembrane region" description="Helical" evidence="1">
    <location>
        <begin position="21"/>
        <end position="42"/>
    </location>
</feature>
<dbReference type="GO" id="GO:0008168">
    <property type="term" value="F:methyltransferase activity"/>
    <property type="evidence" value="ECO:0007669"/>
    <property type="project" value="UniProtKB-KW"/>
</dbReference>
<evidence type="ECO:0000313" key="2">
    <source>
        <dbReference type="EMBL" id="KKU03817.1"/>
    </source>
</evidence>
<protein>
    <submittedName>
        <fullName evidence="2">Protein-S-isoprenylcysteineO-methyltransferase</fullName>
    </submittedName>
</protein>
<evidence type="ECO:0000313" key="3">
    <source>
        <dbReference type="Proteomes" id="UP000034696"/>
    </source>
</evidence>
<keyword evidence="2" id="KW-0808">Transferase</keyword>
<gene>
    <name evidence="2" type="ORF">UX06_C0033G0005</name>
</gene>